<dbReference type="AlphaFoldDB" id="A0A7C8Z8F7"/>
<dbReference type="InterPro" id="IPR033250">
    <property type="entry name" value="CEP"/>
</dbReference>
<name>A0A7C8Z8F7_OPUST</name>
<organism evidence="10">
    <name type="scientific">Opuntia streptacantha</name>
    <name type="common">Prickly pear cactus</name>
    <name type="synonym">Opuntia cardona</name>
    <dbReference type="NCBI Taxonomy" id="393608"/>
    <lineage>
        <taxon>Eukaryota</taxon>
        <taxon>Viridiplantae</taxon>
        <taxon>Streptophyta</taxon>
        <taxon>Embryophyta</taxon>
        <taxon>Tracheophyta</taxon>
        <taxon>Spermatophyta</taxon>
        <taxon>Magnoliopsida</taxon>
        <taxon>eudicotyledons</taxon>
        <taxon>Gunneridae</taxon>
        <taxon>Pentapetalae</taxon>
        <taxon>Caryophyllales</taxon>
        <taxon>Cactineae</taxon>
        <taxon>Cactaceae</taxon>
        <taxon>Opuntioideae</taxon>
        <taxon>Opuntia</taxon>
    </lineage>
</organism>
<dbReference type="PANTHER" id="PTHR33348">
    <property type="entry name" value="PRECURSOR OF CEP5"/>
    <property type="match status" value="1"/>
</dbReference>
<proteinExistence type="inferred from homology"/>
<keyword evidence="4" id="KW-0964">Secreted</keyword>
<sequence>MARQNLMSNFALVFALVLCYRIILAEGRAMKCEFIVEASAKEVEISNHCEGDKMLPNQIEKTNELMPNSRHERLLEEDFGDFRPIFVGHSLRAGHQRQLIEDSEDFGPTAPGRSPGAGHKRHLEDSGDFRPTSPGHSPGAGHGLSLLGHDE</sequence>
<keyword evidence="5" id="KW-0372">Hormone</keyword>
<comment type="subcellular location">
    <subcellularLocation>
        <location evidence="1">Secreted</location>
        <location evidence="1">Extracellular space</location>
        <location evidence="1">Apoplast</location>
    </subcellularLocation>
</comment>
<dbReference type="EMBL" id="GISG01097724">
    <property type="protein sequence ID" value="MBA4635973.1"/>
    <property type="molecule type" value="Transcribed_RNA"/>
</dbReference>
<dbReference type="PANTHER" id="PTHR33348:SF44">
    <property type="entry name" value="PRECURSOR OF CEP6"/>
    <property type="match status" value="1"/>
</dbReference>
<dbReference type="GO" id="GO:1902025">
    <property type="term" value="P:nitrate import"/>
    <property type="evidence" value="ECO:0007669"/>
    <property type="project" value="TreeGrafter"/>
</dbReference>
<dbReference type="GO" id="GO:2000280">
    <property type="term" value="P:regulation of root development"/>
    <property type="evidence" value="ECO:0007669"/>
    <property type="project" value="TreeGrafter"/>
</dbReference>
<dbReference type="GO" id="GO:1901371">
    <property type="term" value="P:regulation of leaf morphogenesis"/>
    <property type="evidence" value="ECO:0007669"/>
    <property type="project" value="TreeGrafter"/>
</dbReference>
<keyword evidence="6 9" id="KW-0732">Signal</keyword>
<protein>
    <submittedName>
        <fullName evidence="10">Uncharacterized protein</fullName>
    </submittedName>
</protein>
<dbReference type="GO" id="GO:0048364">
    <property type="term" value="P:root development"/>
    <property type="evidence" value="ECO:0007669"/>
    <property type="project" value="InterPro"/>
</dbReference>
<feature type="signal peptide" evidence="9">
    <location>
        <begin position="1"/>
        <end position="25"/>
    </location>
</feature>
<evidence type="ECO:0000256" key="6">
    <source>
        <dbReference type="ARBA" id="ARBA00022729"/>
    </source>
</evidence>
<accession>A0A7C8Z8F7</accession>
<evidence type="ECO:0000256" key="4">
    <source>
        <dbReference type="ARBA" id="ARBA00022525"/>
    </source>
</evidence>
<reference evidence="10" key="2">
    <citation type="submission" date="2020-07" db="EMBL/GenBank/DDBJ databases">
        <authorList>
            <person name="Vera ALvarez R."/>
            <person name="Arias-Moreno D.M."/>
            <person name="Jimenez-Jacinto V."/>
            <person name="Jimenez-Bremont J.F."/>
            <person name="Swaminathan K."/>
            <person name="Moose S.P."/>
            <person name="Guerrero-Gonzalez M.L."/>
            <person name="Marino-Ramirez L."/>
            <person name="Landsman D."/>
            <person name="Rodriguez-Kessler M."/>
            <person name="Delgado-Sanchez P."/>
        </authorList>
    </citation>
    <scope>NUCLEOTIDE SEQUENCE</scope>
    <source>
        <tissue evidence="10">Cladode</tissue>
    </source>
</reference>
<dbReference type="GO" id="GO:0006995">
    <property type="term" value="P:cellular response to nitrogen starvation"/>
    <property type="evidence" value="ECO:0007669"/>
    <property type="project" value="UniProtKB-ARBA"/>
</dbReference>
<dbReference type="GO" id="GO:0005179">
    <property type="term" value="F:hormone activity"/>
    <property type="evidence" value="ECO:0007669"/>
    <property type="project" value="UniProtKB-KW"/>
</dbReference>
<evidence type="ECO:0000256" key="3">
    <source>
        <dbReference type="ARBA" id="ARBA00022523"/>
    </source>
</evidence>
<comment type="similarity">
    <text evidence="2">Belongs to the C-terminally encoded plant signaling peptide (CEP) family.</text>
</comment>
<evidence type="ECO:0000256" key="5">
    <source>
        <dbReference type="ARBA" id="ARBA00022702"/>
    </source>
</evidence>
<feature type="chain" id="PRO_5028108976" evidence="9">
    <location>
        <begin position="26"/>
        <end position="151"/>
    </location>
</feature>
<keyword evidence="7" id="KW-0379">Hydroxylation</keyword>
<reference evidence="10" key="1">
    <citation type="journal article" date="2013" name="J. Plant Res.">
        <title>Effect of fungi and light on seed germination of three Opuntia species from semiarid lands of central Mexico.</title>
        <authorList>
            <person name="Delgado-Sanchez P."/>
            <person name="Jimenez-Bremont J.F."/>
            <person name="Guerrero-Gonzalez Mde L."/>
            <person name="Flores J."/>
        </authorList>
    </citation>
    <scope>NUCLEOTIDE SEQUENCE</scope>
    <source>
        <tissue evidence="10">Cladode</tissue>
    </source>
</reference>
<evidence type="ECO:0000256" key="2">
    <source>
        <dbReference type="ARBA" id="ARBA00008963"/>
    </source>
</evidence>
<evidence type="ECO:0000256" key="8">
    <source>
        <dbReference type="SAM" id="MobiDB-lite"/>
    </source>
</evidence>
<evidence type="ECO:0000256" key="9">
    <source>
        <dbReference type="SAM" id="SignalP"/>
    </source>
</evidence>
<dbReference type="GO" id="GO:0048046">
    <property type="term" value="C:apoplast"/>
    <property type="evidence" value="ECO:0007669"/>
    <property type="project" value="UniProtKB-SubCell"/>
</dbReference>
<feature type="region of interest" description="Disordered" evidence="8">
    <location>
        <begin position="97"/>
        <end position="151"/>
    </location>
</feature>
<evidence type="ECO:0000313" key="10">
    <source>
        <dbReference type="EMBL" id="MBA4635973.1"/>
    </source>
</evidence>
<keyword evidence="3" id="KW-0052">Apoplast</keyword>
<evidence type="ECO:0000256" key="1">
    <source>
        <dbReference type="ARBA" id="ARBA00004271"/>
    </source>
</evidence>
<evidence type="ECO:0000256" key="7">
    <source>
        <dbReference type="ARBA" id="ARBA00023278"/>
    </source>
</evidence>